<gene>
    <name evidence="2" type="ORF">PG996_008162</name>
</gene>
<dbReference type="Proteomes" id="UP001446871">
    <property type="component" value="Unassembled WGS sequence"/>
</dbReference>
<reference evidence="2 3" key="1">
    <citation type="submission" date="2023-01" db="EMBL/GenBank/DDBJ databases">
        <title>Analysis of 21 Apiospora genomes using comparative genomics revels a genus with tremendous synthesis potential of carbohydrate active enzymes and secondary metabolites.</title>
        <authorList>
            <person name="Sorensen T."/>
        </authorList>
    </citation>
    <scope>NUCLEOTIDE SEQUENCE [LARGE SCALE GENOMIC DNA]</scope>
    <source>
        <strain evidence="2 3">CBS 83171</strain>
    </source>
</reference>
<comment type="caution">
    <text evidence="2">The sequence shown here is derived from an EMBL/GenBank/DDBJ whole genome shotgun (WGS) entry which is preliminary data.</text>
</comment>
<name>A0ABR1UX50_9PEZI</name>
<evidence type="ECO:0000256" key="1">
    <source>
        <dbReference type="SAM" id="MobiDB-lite"/>
    </source>
</evidence>
<accession>A0ABR1UX50</accession>
<evidence type="ECO:0000313" key="3">
    <source>
        <dbReference type="Proteomes" id="UP001446871"/>
    </source>
</evidence>
<dbReference type="EMBL" id="JAQQWM010000005">
    <property type="protein sequence ID" value="KAK8063510.1"/>
    <property type="molecule type" value="Genomic_DNA"/>
</dbReference>
<sequence length="110" mass="12732">MANYNFKKFVDGSVNATIEFREHEATLDVDEVLAWGRFCIGIVRYAAQEMSEGDLDKIVRMCHDAETNPEDGRFYLWEFFEFMKMTDIAEGLKVPQPPKEEDSASSQLQR</sequence>
<evidence type="ECO:0000313" key="2">
    <source>
        <dbReference type="EMBL" id="KAK8063510.1"/>
    </source>
</evidence>
<organism evidence="2 3">
    <name type="scientific">Apiospora saccharicola</name>
    <dbReference type="NCBI Taxonomy" id="335842"/>
    <lineage>
        <taxon>Eukaryota</taxon>
        <taxon>Fungi</taxon>
        <taxon>Dikarya</taxon>
        <taxon>Ascomycota</taxon>
        <taxon>Pezizomycotina</taxon>
        <taxon>Sordariomycetes</taxon>
        <taxon>Xylariomycetidae</taxon>
        <taxon>Amphisphaeriales</taxon>
        <taxon>Apiosporaceae</taxon>
        <taxon>Apiospora</taxon>
    </lineage>
</organism>
<keyword evidence="3" id="KW-1185">Reference proteome</keyword>
<protein>
    <submittedName>
        <fullName evidence="2">Uncharacterized protein</fullName>
    </submittedName>
</protein>
<feature type="region of interest" description="Disordered" evidence="1">
    <location>
        <begin position="91"/>
        <end position="110"/>
    </location>
</feature>
<proteinExistence type="predicted"/>